<evidence type="ECO:0000313" key="12">
    <source>
        <dbReference type="EMBL" id="RQM25457.1"/>
    </source>
</evidence>
<dbReference type="InterPro" id="IPR001394">
    <property type="entry name" value="Peptidase_C19_UCH"/>
</dbReference>
<gene>
    <name evidence="12" type="ORF">B5M09_009529</name>
</gene>
<dbReference type="Proteomes" id="UP000284702">
    <property type="component" value="Unassembled WGS sequence"/>
</dbReference>
<dbReference type="Gene3D" id="1.10.238.10">
    <property type="entry name" value="EF-hand"/>
    <property type="match status" value="2"/>
</dbReference>
<name>A0A425D802_APHAT</name>
<evidence type="ECO:0000259" key="11">
    <source>
        <dbReference type="PROSITE" id="PS51283"/>
    </source>
</evidence>
<feature type="compositionally biased region" description="Basic and acidic residues" evidence="8">
    <location>
        <begin position="451"/>
        <end position="465"/>
    </location>
</feature>
<dbReference type="Gene3D" id="3.90.1200.10">
    <property type="match status" value="1"/>
</dbReference>
<evidence type="ECO:0000256" key="3">
    <source>
        <dbReference type="ARBA" id="ARBA00012759"/>
    </source>
</evidence>
<keyword evidence="4" id="KW-0645">Protease</keyword>
<comment type="catalytic activity">
    <reaction evidence="1">
        <text>Thiol-dependent hydrolysis of ester, thioester, amide, peptide and isopeptide bonds formed by the C-terminal Gly of ubiquitin (a 76-residue protein attached to proteins as an intracellular targeting signal).</text>
        <dbReference type="EC" id="3.4.19.12"/>
    </reaction>
</comment>
<dbReference type="EC" id="3.4.19.12" evidence="3"/>
<dbReference type="SUPFAM" id="SSF143791">
    <property type="entry name" value="DUSP-like"/>
    <property type="match status" value="1"/>
</dbReference>
<feature type="domain" description="DUSP" evidence="11">
    <location>
        <begin position="1028"/>
        <end position="1263"/>
    </location>
</feature>
<protein>
    <recommendedName>
        <fullName evidence="3">ubiquitinyl hydrolase 1</fullName>
        <ecNumber evidence="3">3.4.19.12</ecNumber>
    </recommendedName>
</protein>
<dbReference type="SMART" id="SM00312">
    <property type="entry name" value="PX"/>
    <property type="match status" value="1"/>
</dbReference>
<dbReference type="InterPro" id="IPR038765">
    <property type="entry name" value="Papain-like_cys_pep_sf"/>
</dbReference>
<feature type="domain" description="USP" evidence="10">
    <location>
        <begin position="1317"/>
        <end position="1952"/>
    </location>
</feature>
<evidence type="ECO:0000256" key="6">
    <source>
        <dbReference type="ARBA" id="ARBA00022801"/>
    </source>
</evidence>
<dbReference type="InterPro" id="IPR028889">
    <property type="entry name" value="USP"/>
</dbReference>
<evidence type="ECO:0000256" key="4">
    <source>
        <dbReference type="ARBA" id="ARBA00022670"/>
    </source>
</evidence>
<evidence type="ECO:0000256" key="5">
    <source>
        <dbReference type="ARBA" id="ARBA00022786"/>
    </source>
</evidence>
<dbReference type="VEuPathDB" id="FungiDB:H257_10673"/>
<feature type="region of interest" description="Disordered" evidence="8">
    <location>
        <begin position="1172"/>
        <end position="1203"/>
    </location>
</feature>
<feature type="region of interest" description="Disordered" evidence="8">
    <location>
        <begin position="1105"/>
        <end position="1145"/>
    </location>
</feature>
<dbReference type="InterPro" id="IPR011009">
    <property type="entry name" value="Kinase-like_dom_sf"/>
</dbReference>
<keyword evidence="5" id="KW-0833">Ubl conjugation pathway</keyword>
<evidence type="ECO:0000259" key="10">
    <source>
        <dbReference type="PROSITE" id="PS50235"/>
    </source>
</evidence>
<dbReference type="Gene3D" id="3.30.2230.10">
    <property type="entry name" value="DUSP-like"/>
    <property type="match status" value="1"/>
</dbReference>
<dbReference type="Pfam" id="PF00787">
    <property type="entry name" value="PX"/>
    <property type="match status" value="1"/>
</dbReference>
<dbReference type="PROSITE" id="PS50235">
    <property type="entry name" value="USP_3"/>
    <property type="match status" value="1"/>
</dbReference>
<dbReference type="Gene3D" id="3.30.200.20">
    <property type="entry name" value="Phosphorylase Kinase, domain 1"/>
    <property type="match status" value="1"/>
</dbReference>
<keyword evidence="6" id="KW-0378">Hydrolase</keyword>
<dbReference type="GO" id="GO:0016579">
    <property type="term" value="P:protein deubiquitination"/>
    <property type="evidence" value="ECO:0007669"/>
    <property type="project" value="InterPro"/>
</dbReference>
<dbReference type="InterPro" id="IPR006615">
    <property type="entry name" value="Pept_C19_DUSP"/>
</dbReference>
<dbReference type="InterPro" id="IPR036871">
    <property type="entry name" value="PX_dom_sf"/>
</dbReference>
<organism evidence="12 13">
    <name type="scientific">Aphanomyces astaci</name>
    <name type="common">Crayfish plague agent</name>
    <dbReference type="NCBI Taxonomy" id="112090"/>
    <lineage>
        <taxon>Eukaryota</taxon>
        <taxon>Sar</taxon>
        <taxon>Stramenopiles</taxon>
        <taxon>Oomycota</taxon>
        <taxon>Saprolegniomycetes</taxon>
        <taxon>Saprolegniales</taxon>
        <taxon>Verrucalvaceae</taxon>
        <taxon>Aphanomyces</taxon>
    </lineage>
</organism>
<keyword evidence="7" id="KW-0788">Thiol protease</keyword>
<dbReference type="GO" id="GO:0006508">
    <property type="term" value="P:proteolysis"/>
    <property type="evidence" value="ECO:0007669"/>
    <property type="project" value="UniProtKB-KW"/>
</dbReference>
<proteinExistence type="inferred from homology"/>
<dbReference type="GO" id="GO:0035091">
    <property type="term" value="F:phosphatidylinositol binding"/>
    <property type="evidence" value="ECO:0007669"/>
    <property type="project" value="InterPro"/>
</dbReference>
<dbReference type="InterPro" id="IPR002575">
    <property type="entry name" value="Aminoglycoside_PTrfase"/>
</dbReference>
<sequence length="1991" mass="219871">MTNFAEATDVLAYANDSSYVRARNTTVATAIQLSGGMVNYVWRLTLTDASTVILKYFPPSLRVNPAFAFPQERCELEYIALRAATSQFPQAKWSAPIPYSLDAANYVILEQDMPGVSLFDLLKQEVDQPLSTSDFEWIASSLLTFLTDVKSLVVSDMSIYANSPLTPVMNRMYLRNLTRMIDFDIPHPQDWLDRAAACDLVATDSFLFGDFWPSSILVDVSHKRVAIIDWELARTGHFGLDLTQMMANLALMGRGQGYNNAAANNMATAIVAAWKRATSGADTFDFEAAYVKRVVQLSQYSHWGLDNVQAAVQDLVAAAPNDGEKSVADTPIGTTVSSSSVSPMLPTSSSTTYTNGNTERKNQMNGAVDAPSSSIADHGTTADVKERPPSLLKLVIPAHEAAREGLTSVSSSSDPSSSSSISSPDSVSSSHSRSGLLSDPSSPHNATTDQPLDKKRTYSAHELHSWDSSAKSGGPPSFNRSVTASSVDRKHSLQSSMGPPPSFGLVSTSLQVEIQAVTLPADGIKEVEDDKSTHTVFALEVRLVSGLRWVIEKRYSDFRDFHDRMKKANASVRNLPFPKKHYFRGKSHSVIEQRRLDLERYVKDILHVQPLMKMPIFNFLAVYAHLESYDRKKRRQQKEVDLKRMKNLLAPDELADVQAAFQRLCTSKATAIASVAPDKSSNEISVDEFVRAVAILRHGSTDDQLLFSFNMCDHDHLGKLQSTGLSNLLVSLYGRPVIDKPEYKRVVNDLFDYGRSRLTADEFVHAMLTQPLDHVALVLDWMPSFMHILCETASPSLLELQEDYNPVVQQKILETETAFSAAEIAMLQDAFAMYRSSSSSATSSSTNHASTGQSTTNRTAAIDLELLAADFALQVSDARLVTAFASFGPRANGVDIDVFSFVHALHIACRGTWQDKARFGFRLFSSTGNPEVMTRDDLVAMLQLEVLVHSPVEGHIRAYFPDCDTAVVSTAQIGMYVDLVLSSTDDSGGGGWTLDLFTKWAASRDHFQVAALDMMKRTVFAKLGLIPANKAEEIDVARLCYQPYDPSALVQGDHWFIVDPVWFDHWRRYVEFIPVLDTFANPNPKARTATTTTASTTYTSTSSLKASLSWSPPKPQVTSSYSLLLPSPETKRKGETGGGGGGMTAFTNLRKPVKIKQIDGSMAALDAATAAAKLHGPPPPPPPPSSSSSGPSSIDAKPSSIVDTDNNIVRPKYIGNMALFKDKQFAPTDDMLAGKHFAVVCEPLWRALKAWYGGGPEIKQTVVVLSDGRATLDLWGTERQHAATMDGHVVAAASTTDASSTALAASKYKRMRGGGSLGLINLGNTCYMNSALQCIVNTPLFVDYFLSGMYMDDINRTSTLGMQGKLAEVYGKLLEDLWSTKFKHVSPREFKKTIGKFNEAFRGNDQQDAQELIAFLLSGLSEDLNRIHDKPYISQPDSDGRYDSDLADEWWRNHLKREVSIVVALFTGQYKSLLTCSACGFKSARFEPFTFLQVPLPEPTHNNVTIPIVFADSRMMPQKLSLRLSIDATIVELKKQLVDVCVADFGLPLHSVADIKICEYAGAHIVGFKADNRKLGQIRSIDRLMAFQLEPLAPRVVDVTRFRRPSLIPYESPGDDDYMEEEDEEVEVVATDELVTSRGRTPTSLYPHMLVEVQIKGEWVAGTVLTTTTSDTCAVQLRHGDVEENVSQTRVRPRPARLLYCPVISRKLGYSPVYFKNPFRPLPFGTPDLVRICPEMTTGAALYAMVWDRVHRFFKQRHSTTTTSNSTRRGPPRQHSICGPVQHIDELFCHQDLPFLLRRVESKGSLVQFPIHGLNLASCVAPFEEFPSKYPDKKAAAAAVPPEALPDDHPIKDMSPAPPSTASFSSPPSANINRARRGYTNTNLEQSRCLETHYDLYGVVNHQGALGGGHYTAYAKNSMDGNWYCYDDERVRLIEESKVVTASAYLCFYVRKDMAEITVDAVYPPKKDGKITDEDIDRFVEESDKGKCALM</sequence>
<dbReference type="PANTHER" id="PTHR21646:SF24">
    <property type="entry name" value="UBIQUITIN CARBOXYL-TERMINAL HYDROLASE"/>
    <property type="match status" value="1"/>
</dbReference>
<dbReference type="Gene3D" id="3.90.70.10">
    <property type="entry name" value="Cysteine proteinases"/>
    <property type="match status" value="2"/>
</dbReference>
<dbReference type="VEuPathDB" id="FungiDB:H257_10459"/>
<evidence type="ECO:0000259" key="9">
    <source>
        <dbReference type="PROSITE" id="PS50195"/>
    </source>
</evidence>
<dbReference type="SUPFAM" id="SSF54001">
    <property type="entry name" value="Cysteine proteinases"/>
    <property type="match status" value="1"/>
</dbReference>
<feature type="region of interest" description="Disordered" evidence="8">
    <location>
        <begin position="322"/>
        <end position="389"/>
    </location>
</feature>
<comment type="caution">
    <text evidence="12">The sequence shown here is derived from an EMBL/GenBank/DDBJ whole genome shotgun (WGS) entry which is preliminary data.</text>
</comment>
<feature type="region of interest" description="Disordered" evidence="8">
    <location>
        <begin position="405"/>
        <end position="504"/>
    </location>
</feature>
<dbReference type="SUPFAM" id="SSF47473">
    <property type="entry name" value="EF-hand"/>
    <property type="match status" value="1"/>
</dbReference>
<dbReference type="CDD" id="cd06093">
    <property type="entry name" value="PX_domain"/>
    <property type="match status" value="1"/>
</dbReference>
<dbReference type="VEuPathDB" id="FungiDB:H257_10672"/>
<feature type="region of interest" description="Disordered" evidence="8">
    <location>
        <begin position="1837"/>
        <end position="1874"/>
    </location>
</feature>
<dbReference type="InterPro" id="IPR018200">
    <property type="entry name" value="USP_CS"/>
</dbReference>
<feature type="compositionally biased region" description="Low complexity" evidence="8">
    <location>
        <begin position="1860"/>
        <end position="1870"/>
    </location>
</feature>
<feature type="compositionally biased region" description="Low complexity" evidence="8">
    <location>
        <begin position="408"/>
        <end position="443"/>
    </location>
</feature>
<evidence type="ECO:0000256" key="7">
    <source>
        <dbReference type="ARBA" id="ARBA00022807"/>
    </source>
</evidence>
<dbReference type="PROSITE" id="PS51283">
    <property type="entry name" value="DUSP"/>
    <property type="match status" value="1"/>
</dbReference>
<feature type="domain" description="PX" evidence="9">
    <location>
        <begin position="515"/>
        <end position="633"/>
    </location>
</feature>
<accession>A0A425D802</accession>
<keyword evidence="13" id="KW-1185">Reference proteome</keyword>
<evidence type="ECO:0000256" key="1">
    <source>
        <dbReference type="ARBA" id="ARBA00000707"/>
    </source>
</evidence>
<dbReference type="InterPro" id="IPR050185">
    <property type="entry name" value="Ub_carboxyl-term_hydrolase"/>
</dbReference>
<dbReference type="Pfam" id="PF01636">
    <property type="entry name" value="APH"/>
    <property type="match status" value="1"/>
</dbReference>
<dbReference type="SUPFAM" id="SSF64268">
    <property type="entry name" value="PX domain"/>
    <property type="match status" value="1"/>
</dbReference>
<dbReference type="Gene3D" id="3.30.1520.10">
    <property type="entry name" value="Phox-like domain"/>
    <property type="match status" value="1"/>
</dbReference>
<evidence type="ECO:0000256" key="2">
    <source>
        <dbReference type="ARBA" id="ARBA00009085"/>
    </source>
</evidence>
<feature type="compositionally biased region" description="Low complexity" evidence="8">
    <location>
        <begin position="334"/>
        <end position="352"/>
    </location>
</feature>
<dbReference type="InterPro" id="IPR001683">
    <property type="entry name" value="PX_dom"/>
</dbReference>
<reference evidence="12" key="1">
    <citation type="submission" date="2018-07" db="EMBL/GenBank/DDBJ databases">
        <title>Annotation of Aphanomyces astaci genome assembly.</title>
        <authorList>
            <person name="Studholme D.J."/>
        </authorList>
    </citation>
    <scope>NUCLEOTIDE SEQUENCE [LARGE SCALE GENOMIC DNA]</scope>
    <source>
        <strain evidence="12">Pc</strain>
    </source>
</reference>
<dbReference type="GO" id="GO:0004843">
    <property type="term" value="F:cysteine-type deubiquitinase activity"/>
    <property type="evidence" value="ECO:0007669"/>
    <property type="project" value="UniProtKB-EC"/>
</dbReference>
<dbReference type="SMART" id="SM00695">
    <property type="entry name" value="DUSP"/>
    <property type="match status" value="1"/>
</dbReference>
<dbReference type="SUPFAM" id="SSF56112">
    <property type="entry name" value="Protein kinase-like (PK-like)"/>
    <property type="match status" value="1"/>
</dbReference>
<dbReference type="PROSITE" id="PS00972">
    <property type="entry name" value="USP_1"/>
    <property type="match status" value="1"/>
</dbReference>
<feature type="compositionally biased region" description="Pro residues" evidence="8">
    <location>
        <begin position="1176"/>
        <end position="1185"/>
    </location>
</feature>
<dbReference type="EMBL" id="MZMZ02002520">
    <property type="protein sequence ID" value="RQM25457.1"/>
    <property type="molecule type" value="Genomic_DNA"/>
</dbReference>
<dbReference type="InterPro" id="IPR011992">
    <property type="entry name" value="EF-hand-dom_pair"/>
</dbReference>
<dbReference type="PROSITE" id="PS50195">
    <property type="entry name" value="PX"/>
    <property type="match status" value="1"/>
</dbReference>
<dbReference type="InterPro" id="IPR035927">
    <property type="entry name" value="DUSP-like_sf"/>
</dbReference>
<dbReference type="PANTHER" id="PTHR21646">
    <property type="entry name" value="UBIQUITIN CARBOXYL-TERMINAL HYDROLASE"/>
    <property type="match status" value="1"/>
</dbReference>
<dbReference type="PROSITE" id="PS00973">
    <property type="entry name" value="USP_2"/>
    <property type="match status" value="1"/>
</dbReference>
<comment type="similarity">
    <text evidence="2">Belongs to the peptidase C19 family.</text>
</comment>
<dbReference type="Pfam" id="PF00443">
    <property type="entry name" value="UCH"/>
    <property type="match status" value="1"/>
</dbReference>
<evidence type="ECO:0000313" key="13">
    <source>
        <dbReference type="Proteomes" id="UP000284702"/>
    </source>
</evidence>
<evidence type="ECO:0000256" key="8">
    <source>
        <dbReference type="SAM" id="MobiDB-lite"/>
    </source>
</evidence>